<accession>A0A931J7M9</accession>
<gene>
    <name evidence="2" type="ORF">I7X39_22795</name>
</gene>
<dbReference type="RefSeq" id="WP_198113667.1">
    <property type="nucleotide sequence ID" value="NZ_JAEDAK010000033.1"/>
</dbReference>
<evidence type="ECO:0000313" key="3">
    <source>
        <dbReference type="Proteomes" id="UP000613266"/>
    </source>
</evidence>
<comment type="caution">
    <text evidence="2">The sequence shown here is derived from an EMBL/GenBank/DDBJ whole genome shotgun (WGS) entry which is preliminary data.</text>
</comment>
<evidence type="ECO:0000256" key="1">
    <source>
        <dbReference type="SAM" id="SignalP"/>
    </source>
</evidence>
<dbReference type="Proteomes" id="UP000613266">
    <property type="component" value="Unassembled WGS sequence"/>
</dbReference>
<dbReference type="Gene3D" id="3.40.190.10">
    <property type="entry name" value="Periplasmic binding protein-like II"/>
    <property type="match status" value="2"/>
</dbReference>
<reference evidence="2" key="1">
    <citation type="submission" date="2020-12" db="EMBL/GenBank/DDBJ databases">
        <title>The genome sequence of Inhella sp. 1Y17.</title>
        <authorList>
            <person name="Liu Y."/>
        </authorList>
    </citation>
    <scope>NUCLEOTIDE SEQUENCE</scope>
    <source>
        <strain evidence="2">1Y17</strain>
    </source>
</reference>
<sequence length="257" mass="28566">MNRRLALLLPLLLAGLAGPGQAQPAGPQMPPRELHYFDIPPMSFADAKGQPAGTLLERLRQAWPASLEMPPLRLAPLKRSLHDILNRREPICLVGVFMTPERAAQAWFSNPIFRESPSVFIATRALAERLKQYPSAQALVTDRSQRLLLTDGASYGPLDEWIQQRGPVVLRVAAPPPRQLHMLLRGHAEFMFSDEHQAVQMLKELGPEGQALEWFVLPGMVAPPTRHVMCQRDLDPQWLRALDAGLSQLELSAPAGP</sequence>
<organism evidence="2 3">
    <name type="scientific">Inhella proteolytica</name>
    <dbReference type="NCBI Taxonomy" id="2795029"/>
    <lineage>
        <taxon>Bacteria</taxon>
        <taxon>Pseudomonadati</taxon>
        <taxon>Pseudomonadota</taxon>
        <taxon>Betaproteobacteria</taxon>
        <taxon>Burkholderiales</taxon>
        <taxon>Sphaerotilaceae</taxon>
        <taxon>Inhella</taxon>
    </lineage>
</organism>
<dbReference type="AlphaFoldDB" id="A0A931J7M9"/>
<keyword evidence="3" id="KW-1185">Reference proteome</keyword>
<proteinExistence type="predicted"/>
<protein>
    <submittedName>
        <fullName evidence="2">Transporter substrate-binding domain-containing protein</fullName>
    </submittedName>
</protein>
<name>A0A931J7M9_9BURK</name>
<dbReference type="EMBL" id="JAEDAK010000033">
    <property type="protein sequence ID" value="MBH9579731.1"/>
    <property type="molecule type" value="Genomic_DNA"/>
</dbReference>
<keyword evidence="1" id="KW-0732">Signal</keyword>
<feature type="chain" id="PRO_5038125785" evidence="1">
    <location>
        <begin position="23"/>
        <end position="257"/>
    </location>
</feature>
<evidence type="ECO:0000313" key="2">
    <source>
        <dbReference type="EMBL" id="MBH9579731.1"/>
    </source>
</evidence>
<feature type="signal peptide" evidence="1">
    <location>
        <begin position="1"/>
        <end position="22"/>
    </location>
</feature>
<dbReference type="SUPFAM" id="SSF53850">
    <property type="entry name" value="Periplasmic binding protein-like II"/>
    <property type="match status" value="1"/>
</dbReference>